<organism evidence="2 3">
    <name type="scientific">Corynebacterium amycolatum</name>
    <dbReference type="NCBI Taxonomy" id="43765"/>
    <lineage>
        <taxon>Bacteria</taxon>
        <taxon>Bacillati</taxon>
        <taxon>Actinomycetota</taxon>
        <taxon>Actinomycetes</taxon>
        <taxon>Mycobacteriales</taxon>
        <taxon>Corynebacteriaceae</taxon>
        <taxon>Corynebacterium</taxon>
    </lineage>
</organism>
<dbReference type="AlphaFoldDB" id="A0AB38XTV0"/>
<dbReference type="PANTHER" id="PTHR34580">
    <property type="match status" value="1"/>
</dbReference>
<dbReference type="InterPro" id="IPR051534">
    <property type="entry name" value="CBASS_pafABC_assoc_protein"/>
</dbReference>
<proteinExistence type="predicted"/>
<name>A0AB38XTV0_CORAY</name>
<dbReference type="PANTHER" id="PTHR34580:SF3">
    <property type="entry name" value="PROTEIN PAFB"/>
    <property type="match status" value="1"/>
</dbReference>
<dbReference type="PROSITE" id="PS52050">
    <property type="entry name" value="WYL"/>
    <property type="match status" value="1"/>
</dbReference>
<reference evidence="2" key="1">
    <citation type="submission" date="2023-03" db="EMBL/GenBank/DDBJ databases">
        <title>Corynebacterium amycolatum SB-1.</title>
        <authorList>
            <person name="Jo H."/>
        </authorList>
    </citation>
    <scope>NUCLEOTIDE SEQUENCE</scope>
    <source>
        <strain evidence="2">SB-1</strain>
    </source>
</reference>
<evidence type="ECO:0000259" key="1">
    <source>
        <dbReference type="Pfam" id="PF13280"/>
    </source>
</evidence>
<dbReference type="GeneID" id="92768906"/>
<gene>
    <name evidence="2" type="ORF">P2W56_07885</name>
</gene>
<dbReference type="Proteomes" id="UP001220238">
    <property type="component" value="Chromosome"/>
</dbReference>
<dbReference type="Pfam" id="PF13280">
    <property type="entry name" value="WYL"/>
    <property type="match status" value="1"/>
</dbReference>
<protein>
    <submittedName>
        <fullName evidence="2">WYL domain-containing protein</fullName>
    </submittedName>
</protein>
<feature type="domain" description="WYL" evidence="1">
    <location>
        <begin position="165"/>
        <end position="228"/>
    </location>
</feature>
<evidence type="ECO:0000313" key="3">
    <source>
        <dbReference type="Proteomes" id="UP001220238"/>
    </source>
</evidence>
<dbReference type="RefSeq" id="WP_038625471.1">
    <property type="nucleotide sequence ID" value="NZ_CP046975.1"/>
</dbReference>
<dbReference type="InterPro" id="IPR026881">
    <property type="entry name" value="WYL_dom"/>
</dbReference>
<dbReference type="EMBL" id="CP120206">
    <property type="protein sequence ID" value="WET43351.1"/>
    <property type="molecule type" value="Genomic_DNA"/>
</dbReference>
<sequence>MPVPPVSENPGTAAISENQRQVQLLLALADDTGWVSESWISKHVEGYSRVSEESRARYLRADTAALLAAGVPVEVSSSSTGDKVKRLRLNRLRWPQHDPEFTEAEASVVFQAANAAFGSEELSSTAVAAWRKLASFAQRSAIAKPDESVVVADAVDMSRADFSTLLTAMTSPRRTVEMWYSRQYGVDDELRTLEPWGLINLRGRFYVLGFDPQREAARMFRLSRIRDVSDTGTSATQPMPDGDLQQIAETMLHRGGKTYQAVVRITPNTCADVVMKATALGEGRYELPAAPVSEIVSTGLSYAPDLIVESPEEARSEIIARLEQVLARHGGSNGTKNTLEGNQ</sequence>
<accession>A0AB38XTV0</accession>
<evidence type="ECO:0000313" key="2">
    <source>
        <dbReference type="EMBL" id="WET43351.1"/>
    </source>
</evidence>